<dbReference type="InterPro" id="IPR011990">
    <property type="entry name" value="TPR-like_helical_dom_sf"/>
</dbReference>
<dbReference type="AlphaFoldDB" id="A0A0F3GIN0"/>
<accession>A0A0F3GIN0</accession>
<dbReference type="SUPFAM" id="SSF48452">
    <property type="entry name" value="TPR-like"/>
    <property type="match status" value="1"/>
</dbReference>
<keyword evidence="2" id="KW-1185">Reference proteome</keyword>
<gene>
    <name evidence="1" type="ORF">MBAV_006029</name>
</gene>
<dbReference type="Gene3D" id="1.25.40.10">
    <property type="entry name" value="Tetratricopeptide repeat domain"/>
    <property type="match status" value="1"/>
</dbReference>
<organism evidence="1 2">
    <name type="scientific">Candidatus Magnetobacterium bavaricum</name>
    <dbReference type="NCBI Taxonomy" id="29290"/>
    <lineage>
        <taxon>Bacteria</taxon>
        <taxon>Pseudomonadati</taxon>
        <taxon>Nitrospirota</taxon>
        <taxon>Thermodesulfovibrionia</taxon>
        <taxon>Thermodesulfovibrionales</taxon>
        <taxon>Candidatus Magnetobacteriaceae</taxon>
        <taxon>Candidatus Magnetobacterium</taxon>
    </lineage>
</organism>
<dbReference type="EMBL" id="LACI01002562">
    <property type="protein sequence ID" value="KJU81775.1"/>
    <property type="molecule type" value="Genomic_DNA"/>
</dbReference>
<name>A0A0F3GIN0_9BACT</name>
<evidence type="ECO:0000313" key="2">
    <source>
        <dbReference type="Proteomes" id="UP000033423"/>
    </source>
</evidence>
<protein>
    <recommendedName>
        <fullName evidence="3">Tetratricopeptide repeat protein</fullName>
    </recommendedName>
</protein>
<evidence type="ECO:0000313" key="1">
    <source>
        <dbReference type="EMBL" id="KJU81775.1"/>
    </source>
</evidence>
<evidence type="ECO:0008006" key="3">
    <source>
        <dbReference type="Google" id="ProtNLM"/>
    </source>
</evidence>
<sequence>MRGNKLNVVRAWFQKAENDLITAEHTMNKFLATGFDLTLVERDDLSRGEFVYWVTPVIRENMWHKLLSDEMSEMHTHAYQWYSDWISKAAKPNYKYLEEAVSHALEVGNIRGACPHARELGRYFDEMVLYREGRAIMETVAVRVSDAVIAETKATKDVAVGNFLHTYAGSLEKLGDSKQAIAYHEKALTIKLEVYGERHPSVATVRGNMAAVSDKSGYPQKAAESAAKTKTVWS</sequence>
<dbReference type="Proteomes" id="UP000033423">
    <property type="component" value="Unassembled WGS sequence"/>
</dbReference>
<dbReference type="Pfam" id="PF13424">
    <property type="entry name" value="TPR_12"/>
    <property type="match status" value="1"/>
</dbReference>
<proteinExistence type="predicted"/>
<reference evidence="1 2" key="1">
    <citation type="submission" date="2015-02" db="EMBL/GenBank/DDBJ databases">
        <title>Single-cell genomics of uncultivated deep-branching MTB reveals a conserved set of magnetosome genes.</title>
        <authorList>
            <person name="Kolinko S."/>
            <person name="Richter M."/>
            <person name="Glockner F.O."/>
            <person name="Brachmann A."/>
            <person name="Schuler D."/>
        </authorList>
    </citation>
    <scope>NUCLEOTIDE SEQUENCE [LARGE SCALE GENOMIC DNA]</scope>
    <source>
        <strain evidence="1">TM-1</strain>
    </source>
</reference>
<comment type="caution">
    <text evidence="1">The sequence shown here is derived from an EMBL/GenBank/DDBJ whole genome shotgun (WGS) entry which is preliminary data.</text>
</comment>